<gene>
    <name evidence="3" type="ORF">AC812_15580</name>
</gene>
<dbReference type="InterPro" id="IPR038136">
    <property type="entry name" value="CofD-like_dom_sf"/>
</dbReference>
<dbReference type="GO" id="GO:0000287">
    <property type="term" value="F:magnesium ion binding"/>
    <property type="evidence" value="ECO:0007669"/>
    <property type="project" value="InterPro"/>
</dbReference>
<dbReference type="STRING" id="360411.AC812_15580"/>
<dbReference type="Proteomes" id="UP000050514">
    <property type="component" value="Unassembled WGS sequence"/>
</dbReference>
<dbReference type="NCBIfam" id="TIGR01819">
    <property type="entry name" value="F420_cofD"/>
    <property type="match status" value="1"/>
</dbReference>
<evidence type="ECO:0000313" key="3">
    <source>
        <dbReference type="EMBL" id="KPL72439.1"/>
    </source>
</evidence>
<dbReference type="Gene3D" id="1.10.8.240">
    <property type="entry name" value="CofD-like domain"/>
    <property type="match status" value="1"/>
</dbReference>
<name>A0A0P6XC75_9CHLR</name>
<dbReference type="SUPFAM" id="SSF142338">
    <property type="entry name" value="CofD-like"/>
    <property type="match status" value="1"/>
</dbReference>
<dbReference type="HAMAP" id="MF_01257">
    <property type="entry name" value="CofD"/>
    <property type="match status" value="1"/>
</dbReference>
<comment type="caution">
    <text evidence="3">The sequence shown here is derived from an EMBL/GenBank/DDBJ whole genome shotgun (WGS) entry which is preliminary data.</text>
</comment>
<keyword evidence="4" id="KW-1185">Reference proteome</keyword>
<sequence length="319" mass="35229">MNVTVLAGGVGGAKLAHGFALCQPEIDLTVIVNTGDDFDHFGLRICPDLDTVCYTLAGLANPQTGWGRKDETYEVLRCVGELGGPTWFRLGDKDLATHLERTRRLSEGQRLSDVVTAFCSTWGIKARVLPMSDDPVRTMVDTREYGWLDFQNYFVRHACRPTIQKIAFEGIEQALPAAGVLEALEDSDLIVIAPSNPWVSIQPILSVNGIASMIQSQKAVAVSPIIQGQTLKGPAAKMYREMGIEPSPVAVAQHYSTLLWGLVMDELDRGFESTLMSSGIMVLSTQTIMQNEQDRLSLAREILTFSQDRNPNQMPRREF</sequence>
<evidence type="ECO:0000256" key="1">
    <source>
        <dbReference type="ARBA" id="ARBA00022679"/>
    </source>
</evidence>
<reference evidence="3 4" key="1">
    <citation type="submission" date="2015-07" db="EMBL/GenBank/DDBJ databases">
        <title>Draft genome of Bellilinea caldifistulae DSM 17877.</title>
        <authorList>
            <person name="Hemp J."/>
            <person name="Ward L.M."/>
            <person name="Pace L.A."/>
            <person name="Fischer W.W."/>
        </authorList>
    </citation>
    <scope>NUCLEOTIDE SEQUENCE [LARGE SCALE GENOMIC DNA]</scope>
    <source>
        <strain evidence="3 4">GOMI-1</strain>
    </source>
</reference>
<dbReference type="GO" id="GO:0043743">
    <property type="term" value="F:LPPG:FO 2-phospho-L-lactate transferase activity"/>
    <property type="evidence" value="ECO:0007669"/>
    <property type="project" value="InterPro"/>
</dbReference>
<proteinExistence type="inferred from homology"/>
<dbReference type="EMBL" id="LGHJ01000023">
    <property type="protein sequence ID" value="KPL72439.1"/>
    <property type="molecule type" value="Genomic_DNA"/>
</dbReference>
<dbReference type="Pfam" id="PF01933">
    <property type="entry name" value="CofD"/>
    <property type="match status" value="1"/>
</dbReference>
<dbReference type="PATRIC" id="fig|360411.5.peg.1213"/>
<protein>
    <recommendedName>
        <fullName evidence="5">2-phospho-L-lactate transferase</fullName>
    </recommendedName>
</protein>
<dbReference type="InterPro" id="IPR002882">
    <property type="entry name" value="CofD"/>
</dbReference>
<accession>A0A0P6XC75</accession>
<dbReference type="CDD" id="cd07186">
    <property type="entry name" value="CofD_like"/>
    <property type="match status" value="1"/>
</dbReference>
<dbReference type="InterPro" id="IPR010115">
    <property type="entry name" value="FbiA/CofD"/>
</dbReference>
<evidence type="ECO:0008006" key="5">
    <source>
        <dbReference type="Google" id="ProtNLM"/>
    </source>
</evidence>
<organism evidence="3 4">
    <name type="scientific">Bellilinea caldifistulae</name>
    <dbReference type="NCBI Taxonomy" id="360411"/>
    <lineage>
        <taxon>Bacteria</taxon>
        <taxon>Bacillati</taxon>
        <taxon>Chloroflexota</taxon>
        <taxon>Anaerolineae</taxon>
        <taxon>Anaerolineales</taxon>
        <taxon>Anaerolineaceae</taxon>
        <taxon>Bellilinea</taxon>
    </lineage>
</organism>
<dbReference type="OrthoDB" id="7466225at2"/>
<dbReference type="PANTHER" id="PTHR43007:SF1">
    <property type="entry name" value="2-PHOSPHO-L-LACTATE TRANSFERASE"/>
    <property type="match status" value="1"/>
</dbReference>
<dbReference type="Gene3D" id="3.40.50.10680">
    <property type="entry name" value="CofD-like domains"/>
    <property type="match status" value="1"/>
</dbReference>
<dbReference type="RefSeq" id="WP_061916759.1">
    <property type="nucleotide sequence ID" value="NZ_DF967971.1"/>
</dbReference>
<dbReference type="PANTHER" id="PTHR43007">
    <property type="entry name" value="2-PHOSPHO-L-LACTATE TRANSFERASE"/>
    <property type="match status" value="1"/>
</dbReference>
<keyword evidence="2" id="KW-0460">Magnesium</keyword>
<evidence type="ECO:0000313" key="4">
    <source>
        <dbReference type="Proteomes" id="UP000050514"/>
    </source>
</evidence>
<keyword evidence="1" id="KW-0808">Transferase</keyword>
<evidence type="ECO:0000256" key="2">
    <source>
        <dbReference type="ARBA" id="ARBA00022842"/>
    </source>
</evidence>
<dbReference type="AlphaFoldDB" id="A0A0P6XC75"/>